<evidence type="ECO:0000259" key="8">
    <source>
        <dbReference type="PROSITE" id="PS50060"/>
    </source>
</evidence>
<sequence>MKKLYLNLKLKAYAFSPFYAALILAVFFFSSTVHAQQPLSMKKVSYEWKYTSTGDKDPTTLRQERDHIVEVAGATWLRLYFENVTLGSESYIRLTSLEDGAVQILDARKLAQWGNSSAYFNGDQVRIEVISKGDADISVAIKEVEAGEPAVGTLSQCGSTDDRIPSTDAAIGRIVPVGCTGWIIKNGKMVTAGHCTGSSMQVLQFNVPQSNSNGSIVHPAPSDQYTITSVVDGSLDWAVFETSPNSQTGLTAIAAQGKSFDVKQVNSAGTIRITGFGVDSGTRNQTQQTHSGPYSSSTSTKLYYTVDTEGGNSGSPVIDESTGHAIGVHTHGGCTSSGGSNSGTNARVAEFWDAMGLDTTPPDPCATTISSFPYTESFESGIGSWAQQSGDDLDWTRDSGGTPSSGTGPASAAGGSYYLYVEASGSGYPSKTALINMPCFNVSGLSQPSLTFSYHMEGTSMGNLVVETSTNGGSSWSTAWSVSGNQGSAWQSASVNLPSSSSLSIRFRGTTGSSWSSDIAIDLVSVKDADGGGSNCETIGFNGVTFSSYSIADDGNYTVLDDATVLLEDNTWRSIPLNYTVTTNTVLEFEFRSTSEGEIHGIGFDTDASTESGATFKVHGTQNWGITNYDNYSGTNWVSYSIPVGDFYTGTFNRLFFSNDNDAGSGNNSYFRNVLVHEGDCPTAATAKATARSTSGQVPEIAHEGEEGFVAAEMSIFPNPALDIIHVNFAKAEGQWDLKITGLEGKEYFHTTGATSQGRISANVSGLPDGVYIVSLETEKGKVHQKIIKQ</sequence>
<dbReference type="InterPro" id="IPR000998">
    <property type="entry name" value="MAM_dom"/>
</dbReference>
<dbReference type="InterPro" id="IPR008256">
    <property type="entry name" value="Peptidase_S1B"/>
</dbReference>
<keyword evidence="5 6" id="KW-0720">Serine protease</keyword>
<feature type="signal peptide" evidence="6">
    <location>
        <begin position="1"/>
        <end position="35"/>
    </location>
</feature>
<dbReference type="PANTHER" id="PTHR23282">
    <property type="entry name" value="APICAL ENDOSOMAL GLYCOPROTEIN PRECURSOR"/>
    <property type="match status" value="1"/>
</dbReference>
<comment type="caution">
    <text evidence="9">The sequence shown here is derived from an EMBL/GenBank/DDBJ whole genome shotgun (WGS) entry which is preliminary data.</text>
</comment>
<evidence type="ECO:0000256" key="2">
    <source>
        <dbReference type="ARBA" id="ARBA00022670"/>
    </source>
</evidence>
<feature type="compositionally biased region" description="Low complexity" evidence="7">
    <location>
        <begin position="399"/>
        <end position="411"/>
    </location>
</feature>
<name>A0ABW9RZV7_9BACT</name>
<evidence type="ECO:0000256" key="1">
    <source>
        <dbReference type="ARBA" id="ARBA00008764"/>
    </source>
</evidence>
<feature type="compositionally biased region" description="Polar residues" evidence="7">
    <location>
        <begin position="281"/>
        <end position="293"/>
    </location>
</feature>
<evidence type="ECO:0000256" key="6">
    <source>
        <dbReference type="RuleBase" id="RU004296"/>
    </source>
</evidence>
<proteinExistence type="inferred from homology"/>
<dbReference type="Gene3D" id="2.60.120.200">
    <property type="match status" value="1"/>
</dbReference>
<feature type="region of interest" description="Disordered" evidence="7">
    <location>
        <begin position="385"/>
        <end position="411"/>
    </location>
</feature>
<keyword evidence="2 6" id="KW-0645">Protease</keyword>
<feature type="chain" id="PRO_5045014185" description="Serine protease" evidence="6">
    <location>
        <begin position="36"/>
        <end position="790"/>
    </location>
</feature>
<evidence type="ECO:0000256" key="5">
    <source>
        <dbReference type="ARBA" id="ARBA00022825"/>
    </source>
</evidence>
<evidence type="ECO:0000313" key="9">
    <source>
        <dbReference type="EMBL" id="MTI28848.1"/>
    </source>
</evidence>
<dbReference type="InterPro" id="IPR018114">
    <property type="entry name" value="TRYPSIN_HIS"/>
</dbReference>
<dbReference type="SUPFAM" id="SSF50494">
    <property type="entry name" value="Trypsin-like serine proteases"/>
    <property type="match status" value="1"/>
</dbReference>
<feature type="domain" description="MAM" evidence="8">
    <location>
        <begin position="374"/>
        <end position="538"/>
    </location>
</feature>
<dbReference type="PROSITE" id="PS00134">
    <property type="entry name" value="TRYPSIN_HIS"/>
    <property type="match status" value="1"/>
</dbReference>
<dbReference type="NCBIfam" id="TIGR04183">
    <property type="entry name" value="Por_Secre_tail"/>
    <property type="match status" value="1"/>
</dbReference>
<dbReference type="InterPro" id="IPR026444">
    <property type="entry name" value="Secre_tail"/>
</dbReference>
<dbReference type="PRINTS" id="PR00839">
    <property type="entry name" value="V8PROTEASE"/>
</dbReference>
<dbReference type="PANTHER" id="PTHR23282:SF146">
    <property type="entry name" value="RT07201P-RELATED"/>
    <property type="match status" value="1"/>
</dbReference>
<dbReference type="Pfam" id="PF00629">
    <property type="entry name" value="MAM"/>
    <property type="match status" value="1"/>
</dbReference>
<dbReference type="Pfam" id="PF13365">
    <property type="entry name" value="Trypsin_2"/>
    <property type="match status" value="1"/>
</dbReference>
<gene>
    <name evidence="9" type="ORF">E1163_28065</name>
</gene>
<reference evidence="9 10" key="1">
    <citation type="submission" date="2019-02" db="EMBL/GenBank/DDBJ databases">
        <authorList>
            <person name="Goldberg S.R."/>
            <person name="Haltli B.A."/>
            <person name="Correa H."/>
            <person name="Russell K.G."/>
        </authorList>
    </citation>
    <scope>NUCLEOTIDE SEQUENCE [LARGE SCALE GENOMIC DNA]</scope>
    <source>
        <strain evidence="9 10">JCM 16186</strain>
    </source>
</reference>
<dbReference type="Pfam" id="PF18962">
    <property type="entry name" value="Por_Secre_tail"/>
    <property type="match status" value="1"/>
</dbReference>
<dbReference type="SUPFAM" id="SSF49899">
    <property type="entry name" value="Concanavalin A-like lectins/glucanases"/>
    <property type="match status" value="1"/>
</dbReference>
<comment type="similarity">
    <text evidence="1 6">Belongs to the peptidase S1B family.</text>
</comment>
<dbReference type="InterPro" id="IPR009003">
    <property type="entry name" value="Peptidase_S1_PA"/>
</dbReference>
<dbReference type="Proteomes" id="UP000798808">
    <property type="component" value="Unassembled WGS sequence"/>
</dbReference>
<dbReference type="CDD" id="cd06263">
    <property type="entry name" value="MAM"/>
    <property type="match status" value="1"/>
</dbReference>
<dbReference type="EMBL" id="SMLW01000673">
    <property type="protein sequence ID" value="MTI28848.1"/>
    <property type="molecule type" value="Genomic_DNA"/>
</dbReference>
<accession>A0ABW9RZV7</accession>
<dbReference type="InterPro" id="IPR043504">
    <property type="entry name" value="Peptidase_S1_PA_chymotrypsin"/>
</dbReference>
<dbReference type="Gene3D" id="2.40.10.10">
    <property type="entry name" value="Trypsin-like serine proteases"/>
    <property type="match status" value="2"/>
</dbReference>
<keyword evidence="3 6" id="KW-0732">Signal</keyword>
<dbReference type="PROSITE" id="PS50060">
    <property type="entry name" value="MAM_2"/>
    <property type="match status" value="1"/>
</dbReference>
<evidence type="ECO:0000256" key="3">
    <source>
        <dbReference type="ARBA" id="ARBA00022729"/>
    </source>
</evidence>
<feature type="region of interest" description="Disordered" evidence="7">
    <location>
        <begin position="279"/>
        <end position="298"/>
    </location>
</feature>
<dbReference type="Gene3D" id="2.60.120.430">
    <property type="entry name" value="Galactose-binding lectin"/>
    <property type="match status" value="1"/>
</dbReference>
<dbReference type="InterPro" id="IPR013320">
    <property type="entry name" value="ConA-like_dom_sf"/>
</dbReference>
<organism evidence="9 10">
    <name type="scientific">Fulvivirga kasyanovii</name>
    <dbReference type="NCBI Taxonomy" id="396812"/>
    <lineage>
        <taxon>Bacteria</taxon>
        <taxon>Pseudomonadati</taxon>
        <taxon>Bacteroidota</taxon>
        <taxon>Cytophagia</taxon>
        <taxon>Cytophagales</taxon>
        <taxon>Fulvivirgaceae</taxon>
        <taxon>Fulvivirga</taxon>
    </lineage>
</organism>
<evidence type="ECO:0000256" key="7">
    <source>
        <dbReference type="SAM" id="MobiDB-lite"/>
    </source>
</evidence>
<dbReference type="InterPro" id="IPR051560">
    <property type="entry name" value="MAM_domain-containing"/>
</dbReference>
<keyword evidence="4 6" id="KW-0378">Hydrolase</keyword>
<protein>
    <recommendedName>
        <fullName evidence="6">Serine protease</fullName>
        <ecNumber evidence="6">3.4.21.-</ecNumber>
    </recommendedName>
</protein>
<dbReference type="SMART" id="SM00137">
    <property type="entry name" value="MAM"/>
    <property type="match status" value="1"/>
</dbReference>
<dbReference type="RefSeq" id="WP_155176754.1">
    <property type="nucleotide sequence ID" value="NZ_BAAAFL010000012.1"/>
</dbReference>
<keyword evidence="10" id="KW-1185">Reference proteome</keyword>
<evidence type="ECO:0000313" key="10">
    <source>
        <dbReference type="Proteomes" id="UP000798808"/>
    </source>
</evidence>
<dbReference type="EC" id="3.4.21.-" evidence="6"/>
<evidence type="ECO:0000256" key="4">
    <source>
        <dbReference type="ARBA" id="ARBA00022801"/>
    </source>
</evidence>